<sequence>MKCRKSYFSYLKNKEKIEERAMKKRELLFASIMLVCLLSAGISFFKVYASAERRMDQVLVDKITLPAATKKHVMKEALLEAAHLNEMPQVTKVEIPQLVSMQEAKIGQYQIPLKVYVRFNKVLTRTVTVNLVDQTAPVIHQVKPLQFSYGAKFKWEDYLDIKDDVDGTISLAESQIDKVDTKKVGKQKVTVQVKDRANNIAKKELEVEIFPKIQHNATASAKNTEYDSVNRALAPKTIKAQSQGQTQKEMSPTSNEESPNSNKLKNVLQFNGQTIPFRHMPGASAAPETGAATWKGTGLVKDGEPTHFIGHNPGDFHSVMELYVGAPITVYDDYGDKKTYHVYEVIDVTDEGYNANDLKDDVLPRLLDEKGERISLQTCIDEQINRCVLAR</sequence>
<proteinExistence type="predicted"/>
<evidence type="ECO:0000259" key="3">
    <source>
        <dbReference type="Pfam" id="PF07523"/>
    </source>
</evidence>
<dbReference type="EMBL" id="JXKG01000007">
    <property type="protein sequence ID" value="OJG15452.1"/>
    <property type="molecule type" value="Genomic_DNA"/>
</dbReference>
<dbReference type="AlphaFoldDB" id="A0A1L8R6S4"/>
<dbReference type="InterPro" id="IPR022038">
    <property type="entry name" value="Ig-like_bact"/>
</dbReference>
<feature type="domain" description="Ig-like" evidence="3">
    <location>
        <begin position="149"/>
        <end position="195"/>
    </location>
</feature>
<feature type="region of interest" description="Disordered" evidence="2">
    <location>
        <begin position="238"/>
        <end position="263"/>
    </location>
</feature>
<organism evidence="4 5">
    <name type="scientific">Enterococcus canintestini</name>
    <dbReference type="NCBI Taxonomy" id="317010"/>
    <lineage>
        <taxon>Bacteria</taxon>
        <taxon>Bacillati</taxon>
        <taxon>Bacillota</taxon>
        <taxon>Bacilli</taxon>
        <taxon>Lactobacillales</taxon>
        <taxon>Enterococcaceae</taxon>
        <taxon>Enterococcus</taxon>
    </lineage>
</organism>
<accession>A0A1L8R6S4</accession>
<dbReference type="Pfam" id="PF04203">
    <property type="entry name" value="Sortase"/>
    <property type="match status" value="1"/>
</dbReference>
<evidence type="ECO:0000313" key="4">
    <source>
        <dbReference type="EMBL" id="OJG15452.1"/>
    </source>
</evidence>
<gene>
    <name evidence="4" type="ORF">RU96_GL002265</name>
</gene>
<dbReference type="SUPFAM" id="SSF63817">
    <property type="entry name" value="Sortase"/>
    <property type="match status" value="1"/>
</dbReference>
<dbReference type="Gene3D" id="2.60.40.10">
    <property type="entry name" value="Immunoglobulins"/>
    <property type="match status" value="1"/>
</dbReference>
<feature type="compositionally biased region" description="Low complexity" evidence="2">
    <location>
        <begin position="251"/>
        <end position="262"/>
    </location>
</feature>
<reference evidence="4 5" key="1">
    <citation type="submission" date="2014-12" db="EMBL/GenBank/DDBJ databases">
        <title>Draft genome sequences of 29 type strains of Enterococci.</title>
        <authorList>
            <person name="Zhong Z."/>
            <person name="Sun Z."/>
            <person name="Liu W."/>
            <person name="Zhang W."/>
            <person name="Zhang H."/>
        </authorList>
    </citation>
    <scope>NUCLEOTIDE SEQUENCE [LARGE SCALE GENOMIC DNA]</scope>
    <source>
        <strain evidence="4 5">DSM 21207</strain>
    </source>
</reference>
<protein>
    <recommendedName>
        <fullName evidence="3">Ig-like domain-containing protein</fullName>
    </recommendedName>
</protein>
<dbReference type="InterPro" id="IPR023365">
    <property type="entry name" value="Sortase_dom-sf"/>
</dbReference>
<evidence type="ECO:0000313" key="5">
    <source>
        <dbReference type="Proteomes" id="UP000182835"/>
    </source>
</evidence>
<dbReference type="InterPro" id="IPR005754">
    <property type="entry name" value="Sortase"/>
</dbReference>
<keyword evidence="1" id="KW-0378">Hydrolase</keyword>
<comment type="caution">
    <text evidence="4">The sequence shown here is derived from an EMBL/GenBank/DDBJ whole genome shotgun (WGS) entry which is preliminary data.</text>
</comment>
<evidence type="ECO:0000256" key="1">
    <source>
        <dbReference type="ARBA" id="ARBA00022801"/>
    </source>
</evidence>
<name>A0A1L8R6S4_9ENTE</name>
<evidence type="ECO:0000256" key="2">
    <source>
        <dbReference type="SAM" id="MobiDB-lite"/>
    </source>
</evidence>
<dbReference type="Gene3D" id="2.40.260.10">
    <property type="entry name" value="Sortase"/>
    <property type="match status" value="1"/>
</dbReference>
<dbReference type="Proteomes" id="UP000182835">
    <property type="component" value="Unassembled WGS sequence"/>
</dbReference>
<dbReference type="InterPro" id="IPR013783">
    <property type="entry name" value="Ig-like_fold"/>
</dbReference>
<feature type="compositionally biased region" description="Polar residues" evidence="2">
    <location>
        <begin position="239"/>
        <end position="250"/>
    </location>
</feature>
<dbReference type="Pfam" id="PF07523">
    <property type="entry name" value="Big_3"/>
    <property type="match status" value="1"/>
</dbReference>
<dbReference type="GO" id="GO:0016787">
    <property type="term" value="F:hydrolase activity"/>
    <property type="evidence" value="ECO:0007669"/>
    <property type="project" value="UniProtKB-KW"/>
</dbReference>
<dbReference type="STRING" id="317010.RU96_GL002265"/>